<keyword evidence="2 5" id="KW-0812">Transmembrane</keyword>
<keyword evidence="4" id="KW-0472">Membrane</keyword>
<evidence type="ECO:0000256" key="2">
    <source>
        <dbReference type="ARBA" id="ARBA00022692"/>
    </source>
</evidence>
<reference evidence="5 6" key="1">
    <citation type="submission" date="2022-10" db="EMBL/GenBank/DDBJ databases">
        <title>Comparative genomic analysis of Cohnella hashimotonis sp. nov., isolated from the International Space Station.</title>
        <authorList>
            <person name="Simpson A."/>
            <person name="Venkateswaran K."/>
        </authorList>
    </citation>
    <scope>NUCLEOTIDE SEQUENCE [LARGE SCALE GENOMIC DNA]</scope>
    <source>
        <strain evidence="5 6">DSM 18997</strain>
    </source>
</reference>
<evidence type="ECO:0000313" key="5">
    <source>
        <dbReference type="EMBL" id="MDG0793639.1"/>
    </source>
</evidence>
<comment type="subcellular location">
    <subcellularLocation>
        <location evidence="1">Membrane</location>
        <topology evidence="1">Multi-pass membrane protein</topology>
    </subcellularLocation>
</comment>
<comment type="caution">
    <text evidence="5">The sequence shown here is derived from an EMBL/GenBank/DDBJ whole genome shotgun (WGS) entry which is preliminary data.</text>
</comment>
<dbReference type="RefSeq" id="WP_277567384.1">
    <property type="nucleotide sequence ID" value="NZ_JAPDHZ010000004.1"/>
</dbReference>
<sequence length="105" mass="11564">MTLILRFVPQLLAEWNRFARIAVARGKDTGRSPAAMLRKLRSTGLPFMLALFRMGETVTLALESRGVGRRDMPSEAERLRWQAQDGLLLAVVAIACAGLALQGKL</sequence>
<organism evidence="5 6">
    <name type="scientific">Cohnella ginsengisoli</name>
    <dbReference type="NCBI Taxonomy" id="425004"/>
    <lineage>
        <taxon>Bacteria</taxon>
        <taxon>Bacillati</taxon>
        <taxon>Bacillota</taxon>
        <taxon>Bacilli</taxon>
        <taxon>Bacillales</taxon>
        <taxon>Paenibacillaceae</taxon>
        <taxon>Cohnella</taxon>
    </lineage>
</organism>
<keyword evidence="6" id="KW-1185">Reference proteome</keyword>
<evidence type="ECO:0000256" key="3">
    <source>
        <dbReference type="ARBA" id="ARBA00022989"/>
    </source>
</evidence>
<dbReference type="AlphaFoldDB" id="A0A9X4QNS0"/>
<gene>
    <name evidence="5" type="ORF">OMP38_24510</name>
</gene>
<evidence type="ECO:0000256" key="4">
    <source>
        <dbReference type="ARBA" id="ARBA00023136"/>
    </source>
</evidence>
<protein>
    <submittedName>
        <fullName evidence="5">Energy-coupling factor transporter transmembrane protein EcfT</fullName>
    </submittedName>
</protein>
<dbReference type="GO" id="GO:0005886">
    <property type="term" value="C:plasma membrane"/>
    <property type="evidence" value="ECO:0007669"/>
    <property type="project" value="UniProtKB-ARBA"/>
</dbReference>
<dbReference type="EMBL" id="JAPDHZ010000004">
    <property type="protein sequence ID" value="MDG0793639.1"/>
    <property type="molecule type" value="Genomic_DNA"/>
</dbReference>
<dbReference type="CDD" id="cd16914">
    <property type="entry name" value="EcfT"/>
    <property type="match status" value="1"/>
</dbReference>
<proteinExistence type="predicted"/>
<dbReference type="Pfam" id="PF02361">
    <property type="entry name" value="CbiQ"/>
    <property type="match status" value="1"/>
</dbReference>
<name>A0A9X4QNS0_9BACL</name>
<dbReference type="InterPro" id="IPR003339">
    <property type="entry name" value="ABC/ECF_trnsptr_transmembrane"/>
</dbReference>
<accession>A0A9X4QNS0</accession>
<dbReference type="Proteomes" id="UP001153387">
    <property type="component" value="Unassembled WGS sequence"/>
</dbReference>
<keyword evidence="3" id="KW-1133">Transmembrane helix</keyword>
<evidence type="ECO:0000256" key="1">
    <source>
        <dbReference type="ARBA" id="ARBA00004141"/>
    </source>
</evidence>
<evidence type="ECO:0000313" key="6">
    <source>
        <dbReference type="Proteomes" id="UP001153387"/>
    </source>
</evidence>